<dbReference type="RefSeq" id="WP_087372465.1">
    <property type="nucleotide sequence ID" value="NZ_NFKK01000007.1"/>
</dbReference>
<comment type="caution">
    <text evidence="1">The sequence shown here is derived from an EMBL/GenBank/DDBJ whole genome shotgun (WGS) entry which is preliminary data.</text>
</comment>
<dbReference type="Proteomes" id="UP000195897">
    <property type="component" value="Unassembled WGS sequence"/>
</dbReference>
<protein>
    <submittedName>
        <fullName evidence="1">Uncharacterized protein</fullName>
    </submittedName>
</protein>
<evidence type="ECO:0000313" key="2">
    <source>
        <dbReference type="Proteomes" id="UP000195897"/>
    </source>
</evidence>
<dbReference type="EMBL" id="NFKK01000007">
    <property type="protein sequence ID" value="OUP52782.1"/>
    <property type="molecule type" value="Genomic_DNA"/>
</dbReference>
<evidence type="ECO:0000313" key="1">
    <source>
        <dbReference type="EMBL" id="OUP52782.1"/>
    </source>
</evidence>
<accession>A0A1Y4LF95</accession>
<dbReference type="AlphaFoldDB" id="A0A1Y4LF95"/>
<gene>
    <name evidence="1" type="ORF">B5F17_07305</name>
</gene>
<proteinExistence type="predicted"/>
<sequence length="121" mass="13753">MTILHPQDFDVMETALQELMHAIDTPLSANIELSQNMSVEQSFKAPASSILAQIESLTQNTSNDTFHLTQEEADCLRYALQLMIRTNNELLAYPFTPSKYKKRIQRENRAASVCLSRLFSS</sequence>
<reference evidence="2" key="1">
    <citation type="submission" date="2017-04" db="EMBL/GenBank/DDBJ databases">
        <title>Function of individual gut microbiota members based on whole genome sequencing of pure cultures obtained from chicken caecum.</title>
        <authorList>
            <person name="Medvecky M."/>
            <person name="Cejkova D."/>
            <person name="Polansky O."/>
            <person name="Karasova D."/>
            <person name="Kubasova T."/>
            <person name="Cizek A."/>
            <person name="Rychlik I."/>
        </authorList>
    </citation>
    <scope>NUCLEOTIDE SEQUENCE [LARGE SCALE GENOMIC DNA]</scope>
    <source>
        <strain evidence="2">An180</strain>
    </source>
</reference>
<organism evidence="1 2">
    <name type="scientific">Butyricicoccus pullicaecorum</name>
    <dbReference type="NCBI Taxonomy" id="501571"/>
    <lineage>
        <taxon>Bacteria</taxon>
        <taxon>Bacillati</taxon>
        <taxon>Bacillota</taxon>
        <taxon>Clostridia</taxon>
        <taxon>Eubacteriales</taxon>
        <taxon>Butyricicoccaceae</taxon>
        <taxon>Butyricicoccus</taxon>
    </lineage>
</organism>
<name>A0A1Y4LF95_9FIRM</name>